<protein>
    <submittedName>
        <fullName evidence="4">Glycosyltransferase involved in cell wall biosynthesis</fullName>
    </submittedName>
</protein>
<evidence type="ECO:0000259" key="3">
    <source>
        <dbReference type="Pfam" id="PF00534"/>
    </source>
</evidence>
<evidence type="ECO:0000313" key="4">
    <source>
        <dbReference type="EMBL" id="MDR7347998.1"/>
    </source>
</evidence>
<dbReference type="SUPFAM" id="SSF53756">
    <property type="entry name" value="UDP-Glycosyltransferase/glycogen phosphorylase"/>
    <property type="match status" value="1"/>
</dbReference>
<keyword evidence="5" id="KW-1185">Reference proteome</keyword>
<gene>
    <name evidence="4" type="ORF">J2S62_002255</name>
</gene>
<keyword evidence="1" id="KW-0808">Transferase</keyword>
<evidence type="ECO:0000256" key="1">
    <source>
        <dbReference type="ARBA" id="ARBA00022679"/>
    </source>
</evidence>
<comment type="caution">
    <text evidence="4">The sequence shown here is derived from an EMBL/GenBank/DDBJ whole genome shotgun (WGS) entry which is preliminary data.</text>
</comment>
<proteinExistence type="predicted"/>
<organism evidence="4 5">
    <name type="scientific">Enteractinococcus fodinae</name>
    <dbReference type="NCBI Taxonomy" id="684663"/>
    <lineage>
        <taxon>Bacteria</taxon>
        <taxon>Bacillati</taxon>
        <taxon>Actinomycetota</taxon>
        <taxon>Actinomycetes</taxon>
        <taxon>Micrococcales</taxon>
        <taxon>Micrococcaceae</taxon>
    </lineage>
</organism>
<sequence>MSAAEWEPFLQTFNKITVLARVEPGLVRNEGYLLHERLEVVPIPYYSGVVNYYRKRAEILDFIFNYIADPEQVYYMWVPTQIAGPISKKVKEIGAALILRVIGDPAGVAKSILPTPANHLAARIEQRKLRRTVQYADGIIYVTLRTLQELYPPSQEALVQARTDVVFSPELLAITKKRRHDAEKDFSIIAVGSQQQNYKGHDLLIKAVGSLQKRGYDISLTLVGQGAKHEELRSLAKELQVKGAFFIERLGFSLDVARYVSTFDMFAMPSRTEGMPKALLEAMAVGVLSIGSSVGGIPEILEEECLFEPNSVSALEERIAFLIENRDLAEEQRELQSEKIALIHEHYSGNQVIENFLESFLNQKVYR</sequence>
<reference evidence="4 5" key="1">
    <citation type="submission" date="2023-07" db="EMBL/GenBank/DDBJ databases">
        <title>Sequencing the genomes of 1000 actinobacteria strains.</title>
        <authorList>
            <person name="Klenk H.-P."/>
        </authorList>
    </citation>
    <scope>NUCLEOTIDE SEQUENCE [LARGE SCALE GENOMIC DNA]</scope>
    <source>
        <strain evidence="4 5">DSM 22966</strain>
    </source>
</reference>
<evidence type="ECO:0000313" key="5">
    <source>
        <dbReference type="Proteomes" id="UP001183794"/>
    </source>
</evidence>
<dbReference type="Gene3D" id="3.40.50.2000">
    <property type="entry name" value="Glycogen Phosphorylase B"/>
    <property type="match status" value="2"/>
</dbReference>
<accession>A0ABU2B328</accession>
<name>A0ABU2B328_9MICC</name>
<dbReference type="RefSeq" id="WP_310174760.1">
    <property type="nucleotide sequence ID" value="NZ_BAABHE010000002.1"/>
</dbReference>
<evidence type="ECO:0000256" key="2">
    <source>
        <dbReference type="SAM" id="Coils"/>
    </source>
</evidence>
<dbReference type="PANTHER" id="PTHR12526">
    <property type="entry name" value="GLYCOSYLTRANSFERASE"/>
    <property type="match status" value="1"/>
</dbReference>
<dbReference type="Pfam" id="PF00534">
    <property type="entry name" value="Glycos_transf_1"/>
    <property type="match status" value="1"/>
</dbReference>
<dbReference type="InterPro" id="IPR001296">
    <property type="entry name" value="Glyco_trans_1"/>
</dbReference>
<dbReference type="Proteomes" id="UP001183794">
    <property type="component" value="Unassembled WGS sequence"/>
</dbReference>
<feature type="coiled-coil region" evidence="2">
    <location>
        <begin position="312"/>
        <end position="345"/>
    </location>
</feature>
<dbReference type="EMBL" id="JAVDYJ010000001">
    <property type="protein sequence ID" value="MDR7347998.1"/>
    <property type="molecule type" value="Genomic_DNA"/>
</dbReference>
<keyword evidence="2" id="KW-0175">Coiled coil</keyword>
<dbReference type="PANTHER" id="PTHR12526:SF637">
    <property type="entry name" value="GLYCOSYLTRANSFERASE EPSF-RELATED"/>
    <property type="match status" value="1"/>
</dbReference>
<dbReference type="CDD" id="cd03801">
    <property type="entry name" value="GT4_PimA-like"/>
    <property type="match status" value="1"/>
</dbReference>
<feature type="domain" description="Glycosyl transferase family 1" evidence="3">
    <location>
        <begin position="177"/>
        <end position="333"/>
    </location>
</feature>